<dbReference type="InterPro" id="IPR051158">
    <property type="entry name" value="Metallophosphoesterase_sf"/>
</dbReference>
<accession>A0A9E2NZM2</accession>
<reference evidence="3" key="1">
    <citation type="journal article" date="2021" name="PeerJ">
        <title>Extensive microbial diversity within the chicken gut microbiome revealed by metagenomics and culture.</title>
        <authorList>
            <person name="Gilroy R."/>
            <person name="Ravi A."/>
            <person name="Getino M."/>
            <person name="Pursley I."/>
            <person name="Horton D.L."/>
            <person name="Alikhan N.F."/>
            <person name="Baker D."/>
            <person name="Gharbi K."/>
            <person name="Hall N."/>
            <person name="Watson M."/>
            <person name="Adriaenssens E.M."/>
            <person name="Foster-Nyarko E."/>
            <person name="Jarju S."/>
            <person name="Secka A."/>
            <person name="Antonio M."/>
            <person name="Oren A."/>
            <person name="Chaudhuri R.R."/>
            <person name="La Ragione R."/>
            <person name="Hildebrand F."/>
            <person name="Pallen M.J."/>
        </authorList>
    </citation>
    <scope>NUCLEOTIDE SEQUENCE</scope>
    <source>
        <strain evidence="3">A6-441</strain>
    </source>
</reference>
<evidence type="ECO:0000313" key="3">
    <source>
        <dbReference type="EMBL" id="MBU3843236.1"/>
    </source>
</evidence>
<dbReference type="PROSITE" id="PS50095">
    <property type="entry name" value="PLAT"/>
    <property type="match status" value="1"/>
</dbReference>
<name>A0A9E2NZM2_9FUSO</name>
<keyword evidence="1" id="KW-0812">Transmembrane</keyword>
<reference evidence="3" key="2">
    <citation type="submission" date="2021-04" db="EMBL/GenBank/DDBJ databases">
        <authorList>
            <person name="Gilroy R."/>
        </authorList>
    </citation>
    <scope>NUCLEOTIDE SEQUENCE</scope>
    <source>
        <strain evidence="3">A6-441</strain>
    </source>
</reference>
<dbReference type="Proteomes" id="UP000724657">
    <property type="component" value="Unassembled WGS sequence"/>
</dbReference>
<dbReference type="Gene3D" id="3.60.21.10">
    <property type="match status" value="1"/>
</dbReference>
<evidence type="ECO:0000256" key="1">
    <source>
        <dbReference type="SAM" id="Phobius"/>
    </source>
</evidence>
<feature type="transmembrane region" description="Helical" evidence="1">
    <location>
        <begin position="37"/>
        <end position="64"/>
    </location>
</feature>
<dbReference type="PANTHER" id="PTHR31302">
    <property type="entry name" value="TRANSMEMBRANE PROTEIN WITH METALLOPHOSPHOESTERASE DOMAIN-RELATED"/>
    <property type="match status" value="1"/>
</dbReference>
<dbReference type="EMBL" id="JAHLFN010000085">
    <property type="protein sequence ID" value="MBU3843236.1"/>
    <property type="molecule type" value="Genomic_DNA"/>
</dbReference>
<dbReference type="InterPro" id="IPR029052">
    <property type="entry name" value="Metallo-depent_PP-like"/>
</dbReference>
<sequence length="361" mass="41681">MGVRTIPIIILIGMIVYFYTVLLRVDRYFKLNLSKMVLIFILLLISLPAINIFGIWFLTLLHLFEIGIVIDILNFILKRTELKYWNFLYGSFLLPIVLTVLLFCYGYYNINNIKRVEYNLVTDKNIREKGYKVGFISDMHFENALNSKRLSELVKRLKEENFDILLLGGDIVDEGSTLRGIQEIFNLLGSVNTKKGIYYVYGNHDMSRYRKTPNYTIKDLKNSIVENNIKILDDSSVEVDNDLVIIGRKDKSLRNRVNSEKLVEQIELNKYLILLDHQPVELEKNSKLGYDLQISGHTHNGQIFPFNLIIKKINLAELIYGHRKIDNFDVVVSSGASGWGYPLRTAGQSEYIIINILGKEG</sequence>
<keyword evidence="1" id="KW-0472">Membrane</keyword>
<dbReference type="AlphaFoldDB" id="A0A9E2NZM2"/>
<evidence type="ECO:0000313" key="4">
    <source>
        <dbReference type="Proteomes" id="UP000724657"/>
    </source>
</evidence>
<gene>
    <name evidence="3" type="ORF">IAA47_09705</name>
</gene>
<feature type="domain" description="PLAT" evidence="2">
    <location>
        <begin position="326"/>
        <end position="361"/>
    </location>
</feature>
<evidence type="ECO:0000259" key="2">
    <source>
        <dbReference type="PROSITE" id="PS50095"/>
    </source>
</evidence>
<proteinExistence type="predicted"/>
<organism evidence="3 4">
    <name type="scientific">Candidatus Fusobacterium pullicola</name>
    <dbReference type="NCBI Taxonomy" id="2838601"/>
    <lineage>
        <taxon>Bacteria</taxon>
        <taxon>Fusobacteriati</taxon>
        <taxon>Fusobacteriota</taxon>
        <taxon>Fusobacteriia</taxon>
        <taxon>Fusobacteriales</taxon>
        <taxon>Fusobacteriaceae</taxon>
        <taxon>Fusobacterium</taxon>
    </lineage>
</organism>
<feature type="transmembrane region" description="Helical" evidence="1">
    <location>
        <begin position="84"/>
        <end position="108"/>
    </location>
</feature>
<protein>
    <submittedName>
        <fullName evidence="3">Metallophosphoesterase</fullName>
    </submittedName>
</protein>
<keyword evidence="1" id="KW-1133">Transmembrane helix</keyword>
<feature type="transmembrane region" description="Helical" evidence="1">
    <location>
        <begin position="6"/>
        <end position="25"/>
    </location>
</feature>
<comment type="caution">
    <text evidence="3">The sequence shown here is derived from an EMBL/GenBank/DDBJ whole genome shotgun (WGS) entry which is preliminary data.</text>
</comment>
<dbReference type="Pfam" id="PF00149">
    <property type="entry name" value="Metallophos"/>
    <property type="match status" value="1"/>
</dbReference>
<dbReference type="GO" id="GO:0016787">
    <property type="term" value="F:hydrolase activity"/>
    <property type="evidence" value="ECO:0007669"/>
    <property type="project" value="InterPro"/>
</dbReference>
<dbReference type="InterPro" id="IPR001024">
    <property type="entry name" value="PLAT/LH2_dom"/>
</dbReference>
<dbReference type="PANTHER" id="PTHR31302:SF0">
    <property type="entry name" value="TRANSMEMBRANE PROTEIN WITH METALLOPHOSPHOESTERASE DOMAIN"/>
    <property type="match status" value="1"/>
</dbReference>
<dbReference type="InterPro" id="IPR004843">
    <property type="entry name" value="Calcineurin-like_PHP"/>
</dbReference>
<dbReference type="SUPFAM" id="SSF56300">
    <property type="entry name" value="Metallo-dependent phosphatases"/>
    <property type="match status" value="1"/>
</dbReference>